<dbReference type="Gene3D" id="3.30.750.24">
    <property type="entry name" value="STAS domain"/>
    <property type="match status" value="1"/>
</dbReference>
<dbReference type="InterPro" id="IPR036513">
    <property type="entry name" value="STAS_dom_sf"/>
</dbReference>
<keyword evidence="5" id="KW-1185">Reference proteome</keyword>
<dbReference type="AlphaFoldDB" id="A0A2N5E7Z9"/>
<comment type="caution">
    <text evidence="4">The sequence shown here is derived from an EMBL/GenBank/DDBJ whole genome shotgun (WGS) entry which is preliminary data.</text>
</comment>
<evidence type="ECO:0000256" key="1">
    <source>
        <dbReference type="ARBA" id="ARBA00009013"/>
    </source>
</evidence>
<dbReference type="PROSITE" id="PS50801">
    <property type="entry name" value="STAS"/>
    <property type="match status" value="1"/>
</dbReference>
<evidence type="ECO:0000259" key="3">
    <source>
        <dbReference type="PROSITE" id="PS50801"/>
    </source>
</evidence>
<dbReference type="OrthoDB" id="9796076at2"/>
<gene>
    <name evidence="4" type="ORF">CYR32_07275</name>
</gene>
<evidence type="ECO:0000313" key="5">
    <source>
        <dbReference type="Proteomes" id="UP000234503"/>
    </source>
</evidence>
<dbReference type="EMBL" id="PJZH01000004">
    <property type="protein sequence ID" value="PLR37602.1"/>
    <property type="molecule type" value="Genomic_DNA"/>
</dbReference>
<proteinExistence type="inferred from homology"/>
<dbReference type="Pfam" id="PF01740">
    <property type="entry name" value="STAS"/>
    <property type="match status" value="1"/>
</dbReference>
<dbReference type="CDD" id="cd07043">
    <property type="entry name" value="STAS_anti-anti-sigma_factors"/>
    <property type="match status" value="1"/>
</dbReference>
<dbReference type="PANTHER" id="PTHR33495">
    <property type="entry name" value="ANTI-SIGMA FACTOR ANTAGONIST TM_1081-RELATED-RELATED"/>
    <property type="match status" value="1"/>
</dbReference>
<feature type="domain" description="STAS" evidence="3">
    <location>
        <begin position="21"/>
        <end position="110"/>
    </location>
</feature>
<dbReference type="InterPro" id="IPR003658">
    <property type="entry name" value="Anti-sigma_ant"/>
</dbReference>
<reference evidence="4 5" key="1">
    <citation type="submission" date="2017-12" db="EMBL/GenBank/DDBJ databases">
        <title>Characterization of six clinical isolates of Enterochimera gen. nov., a novel genus of the Yersiniaciae family and the three species Enterochimera arupensis sp. nov., Enterochimera coloradensis sp. nov, and Enterochimera californica sp. nov.</title>
        <authorList>
            <person name="Rossi A."/>
            <person name="Fisher M."/>
        </authorList>
    </citation>
    <scope>NUCLEOTIDE SEQUENCE [LARGE SCALE GENOMIC DNA]</scope>
    <source>
        <strain evidence="5">2016-Iso4</strain>
    </source>
</reference>
<comment type="similarity">
    <text evidence="1 2">Belongs to the anti-sigma-factor antagonist family.</text>
</comment>
<evidence type="ECO:0000256" key="2">
    <source>
        <dbReference type="RuleBase" id="RU003749"/>
    </source>
</evidence>
<dbReference type="NCBIfam" id="TIGR00377">
    <property type="entry name" value="ant_ant_sig"/>
    <property type="match status" value="1"/>
</dbReference>
<dbReference type="InterPro" id="IPR002645">
    <property type="entry name" value="STAS_dom"/>
</dbReference>
<dbReference type="PANTHER" id="PTHR33495:SF2">
    <property type="entry name" value="ANTI-SIGMA FACTOR ANTAGONIST TM_1081-RELATED"/>
    <property type="match status" value="1"/>
</dbReference>
<protein>
    <recommendedName>
        <fullName evidence="2">Anti-sigma factor antagonist</fullName>
    </recommendedName>
</protein>
<accession>A0A2N5E7Z9</accession>
<dbReference type="SUPFAM" id="SSF52091">
    <property type="entry name" value="SpoIIaa-like"/>
    <property type="match status" value="1"/>
</dbReference>
<dbReference type="Proteomes" id="UP000234503">
    <property type="component" value="Unassembled WGS sequence"/>
</dbReference>
<organism evidence="4 5">
    <name type="scientific">Chimaeribacter coloradensis</name>
    <dbReference type="NCBI Taxonomy" id="2060068"/>
    <lineage>
        <taxon>Bacteria</taxon>
        <taxon>Pseudomonadati</taxon>
        <taxon>Pseudomonadota</taxon>
        <taxon>Gammaproteobacteria</taxon>
        <taxon>Enterobacterales</taxon>
        <taxon>Yersiniaceae</taxon>
        <taxon>Chimaeribacter</taxon>
    </lineage>
</organism>
<dbReference type="GO" id="GO:0043856">
    <property type="term" value="F:anti-sigma factor antagonist activity"/>
    <property type="evidence" value="ECO:0007669"/>
    <property type="project" value="InterPro"/>
</dbReference>
<name>A0A2N5E7Z9_9GAMM</name>
<evidence type="ECO:0000313" key="4">
    <source>
        <dbReference type="EMBL" id="PLR37602.1"/>
    </source>
</evidence>
<dbReference type="RefSeq" id="WP_101823729.1">
    <property type="nucleotide sequence ID" value="NZ_PJZH01000004.1"/>
</dbReference>
<sequence>MNVETTKSDNITIVTPVVRRLDASVSQKFKESVQEIIRGGETDLLIDFSRVDFIDSSSLGALVSLLKMLNGKGTLALSGMNANLQNLFKLTRMDRIFMTFPTQDEALTKLHNR</sequence>